<dbReference type="GO" id="GO:0030570">
    <property type="term" value="F:pectate lyase activity"/>
    <property type="evidence" value="ECO:0007669"/>
    <property type="project" value="UniProtKB-EC"/>
</dbReference>
<keyword evidence="3" id="KW-1185">Reference proteome</keyword>
<dbReference type="EC" id="4.2.2.2" evidence="2"/>
<feature type="signal peptide" evidence="1">
    <location>
        <begin position="1"/>
        <end position="23"/>
    </location>
</feature>
<sequence length="384" mass="43555">MPRLLGCLGVAILLLASDGGLLAAETRVPSTRAFRRSSSDWYKITGTNPSNNAGRLPHYDNSQVEEIAASLLVYQNADGGWPKNLDMCIKLTDEQAAKVAENRGMYPSTFDNGATHGQLRYLAAAQQIADRDDFRQAFLRGLDFTLDAQYDNGGWPQIPGSRGYSRHITFNDNAMVGVMQVLQAIITNQPEYDFLPTELRERCADAYRRGLECTLACQIEVDGRKTAWCQQHHYQTLEPVDARVFEKPSLCSGESAGIVKLLMDDPEPTPEITAAVDGAVEWFRDTELHGIRVERRRIEPVRYKYHTARSDKFVVEDADAPSLWARFYELDTFRPIFCGRDGVVRYSLAEIDQERRTGYAWYVRSPESVLRVYDRWKDRSPAPR</sequence>
<accession>A0A9X2FEF9</accession>
<evidence type="ECO:0000313" key="2">
    <source>
        <dbReference type="EMBL" id="MCO6047184.1"/>
    </source>
</evidence>
<keyword evidence="1" id="KW-0732">Signal</keyword>
<dbReference type="EMBL" id="JAMXLR010000090">
    <property type="protein sequence ID" value="MCO6047184.1"/>
    <property type="molecule type" value="Genomic_DNA"/>
</dbReference>
<dbReference type="SUPFAM" id="SSF81853">
    <property type="entry name" value="Family 10 polysaccharide lyase"/>
    <property type="match status" value="1"/>
</dbReference>
<dbReference type="NCBIfam" id="TIGR02474">
    <property type="entry name" value="pec_lyase"/>
    <property type="match status" value="1"/>
</dbReference>
<dbReference type="RefSeq" id="WP_252855296.1">
    <property type="nucleotide sequence ID" value="NZ_JAMXLR010000090.1"/>
</dbReference>
<protein>
    <submittedName>
        <fullName evidence="2">Pectate lyase</fullName>
        <ecNumber evidence="2">4.2.2.2</ecNumber>
    </submittedName>
</protein>
<organism evidence="2 3">
    <name type="scientific">Aeoliella straminimaris</name>
    <dbReference type="NCBI Taxonomy" id="2954799"/>
    <lineage>
        <taxon>Bacteria</taxon>
        <taxon>Pseudomonadati</taxon>
        <taxon>Planctomycetota</taxon>
        <taxon>Planctomycetia</taxon>
        <taxon>Pirellulales</taxon>
        <taxon>Lacipirellulaceae</taxon>
        <taxon>Aeoliella</taxon>
    </lineage>
</organism>
<proteinExistence type="predicted"/>
<dbReference type="Pfam" id="PF09492">
    <property type="entry name" value="Pec_lyase"/>
    <property type="match status" value="1"/>
</dbReference>
<keyword evidence="2" id="KW-0456">Lyase</keyword>
<comment type="caution">
    <text evidence="2">The sequence shown here is derived from an EMBL/GenBank/DDBJ whole genome shotgun (WGS) entry which is preliminary data.</text>
</comment>
<name>A0A9X2FEF9_9BACT</name>
<dbReference type="AlphaFoldDB" id="A0A9X2FEF9"/>
<dbReference type="InterPro" id="IPR012669">
    <property type="entry name" value="Pectate_lyase"/>
</dbReference>
<dbReference type="Gene3D" id="1.50.10.20">
    <property type="match status" value="1"/>
</dbReference>
<reference evidence="2" key="1">
    <citation type="submission" date="2022-06" db="EMBL/GenBank/DDBJ databases">
        <title>Aeoliella straminimaris, a novel planctomycete from sediments.</title>
        <authorList>
            <person name="Vitorino I.R."/>
            <person name="Lage O.M."/>
        </authorList>
    </citation>
    <scope>NUCLEOTIDE SEQUENCE</scope>
    <source>
        <strain evidence="2">ICT_H6.2</strain>
    </source>
</reference>
<gene>
    <name evidence="2" type="primary">pelA</name>
    <name evidence="2" type="ORF">NG895_25070</name>
</gene>
<evidence type="ECO:0000256" key="1">
    <source>
        <dbReference type="SAM" id="SignalP"/>
    </source>
</evidence>
<evidence type="ECO:0000313" key="3">
    <source>
        <dbReference type="Proteomes" id="UP001155241"/>
    </source>
</evidence>
<feature type="chain" id="PRO_5040868546" evidence="1">
    <location>
        <begin position="24"/>
        <end position="384"/>
    </location>
</feature>
<dbReference type="Proteomes" id="UP001155241">
    <property type="component" value="Unassembled WGS sequence"/>
</dbReference>